<keyword evidence="2" id="KW-1185">Reference proteome</keyword>
<organism evidence="1 2">
    <name type="scientific">Allobacillus halotolerans</name>
    <dbReference type="NCBI Taxonomy" id="570278"/>
    <lineage>
        <taxon>Bacteria</taxon>
        <taxon>Bacillati</taxon>
        <taxon>Bacillota</taxon>
        <taxon>Bacilli</taxon>
        <taxon>Bacillales</taxon>
        <taxon>Bacillaceae</taxon>
        <taxon>Allobacillus</taxon>
    </lineage>
</organism>
<evidence type="ECO:0000313" key="2">
    <source>
        <dbReference type="Proteomes" id="UP000812672"/>
    </source>
</evidence>
<comment type="caution">
    <text evidence="1">The sequence shown here is derived from an EMBL/GenBank/DDBJ whole genome shotgun (WGS) entry which is preliminary data.</text>
</comment>
<evidence type="ECO:0000313" key="1">
    <source>
        <dbReference type="EMBL" id="MBU6079794.1"/>
    </source>
</evidence>
<dbReference type="EMBL" id="JAHLZF010000002">
    <property type="protein sequence ID" value="MBU6079794.1"/>
    <property type="molecule type" value="Genomic_DNA"/>
</dbReference>
<accession>A0ABS6GMC6</accession>
<dbReference type="Proteomes" id="UP000812672">
    <property type="component" value="Unassembled WGS sequence"/>
</dbReference>
<protein>
    <submittedName>
        <fullName evidence="1">Transposase</fullName>
    </submittedName>
</protein>
<sequence>MIDDYRNSVEYGPTNPDQLKTCTNCGNILQKPLEIQNKLCTKCQKELNRD</sequence>
<reference evidence="1 2" key="1">
    <citation type="journal article" date="2011" name="Int. J. Syst. Evol. Microbiol.">
        <title>Allobacillus halotolerans gen. nov., sp. nov. isolated from shrimp paste.</title>
        <authorList>
            <person name="Sheu S.Y."/>
            <person name="Arun A.B."/>
            <person name="Jiang S.R."/>
            <person name="Young C.C."/>
            <person name="Chen W.M."/>
        </authorList>
    </citation>
    <scope>NUCLEOTIDE SEQUENCE [LARGE SCALE GENOMIC DNA]</scope>
    <source>
        <strain evidence="1 2">LMG 24826</strain>
    </source>
</reference>
<gene>
    <name evidence="1" type="ORF">KQ486_02075</name>
</gene>
<name>A0ABS6GMC6_9BACI</name>
<dbReference type="RefSeq" id="WP_186278546.1">
    <property type="nucleotide sequence ID" value="NZ_CAUPKR010000003.1"/>
</dbReference>
<proteinExistence type="predicted"/>